<sequence>MSQLSVEVIGHILAPDGSLYVCWDYLGTPQPEAEMCAGEVVEVLQATGIVHDYFQEDDTYHILVEISCLDSIVLEWVEYQDFLTGHLLTKEHADNVLTKILTTKFIRV</sequence>
<dbReference type="EMBL" id="JAPDNS010000001">
    <property type="protein sequence ID" value="MCW3483788.1"/>
    <property type="molecule type" value="Genomic_DNA"/>
</dbReference>
<proteinExistence type="predicted"/>
<dbReference type="Proteomes" id="UP001207742">
    <property type="component" value="Unassembled WGS sequence"/>
</dbReference>
<comment type="caution">
    <text evidence="1">The sequence shown here is derived from an EMBL/GenBank/DDBJ whole genome shotgun (WGS) entry which is preliminary data.</text>
</comment>
<name>A0ABT3IIJ2_9BACT</name>
<dbReference type="RefSeq" id="WP_264729307.1">
    <property type="nucleotide sequence ID" value="NZ_JAPDNR010000001.1"/>
</dbReference>
<protein>
    <recommendedName>
        <fullName evidence="3">DUF4288 domain-containing protein</fullName>
    </recommendedName>
</protein>
<evidence type="ECO:0000313" key="1">
    <source>
        <dbReference type="EMBL" id="MCW3483788.1"/>
    </source>
</evidence>
<organism evidence="1 2">
    <name type="scientific">Chitinophaga nivalis</name>
    <dbReference type="NCBI Taxonomy" id="2991709"/>
    <lineage>
        <taxon>Bacteria</taxon>
        <taxon>Pseudomonadati</taxon>
        <taxon>Bacteroidota</taxon>
        <taxon>Chitinophagia</taxon>
        <taxon>Chitinophagales</taxon>
        <taxon>Chitinophagaceae</taxon>
        <taxon>Chitinophaga</taxon>
    </lineage>
</organism>
<gene>
    <name evidence="1" type="ORF">OL497_07790</name>
</gene>
<reference evidence="1 2" key="1">
    <citation type="submission" date="2022-10" db="EMBL/GenBank/DDBJ databases">
        <title>Chitinophaga nivalis PC15 sp. nov., isolated from Pyeongchang county, South Korea.</title>
        <authorList>
            <person name="Trinh H.N."/>
        </authorList>
    </citation>
    <scope>NUCLEOTIDE SEQUENCE [LARGE SCALE GENOMIC DNA]</scope>
    <source>
        <strain evidence="1 2">PC14</strain>
    </source>
</reference>
<evidence type="ECO:0008006" key="3">
    <source>
        <dbReference type="Google" id="ProtNLM"/>
    </source>
</evidence>
<accession>A0ABT3IIJ2</accession>
<keyword evidence="2" id="KW-1185">Reference proteome</keyword>
<evidence type="ECO:0000313" key="2">
    <source>
        <dbReference type="Proteomes" id="UP001207742"/>
    </source>
</evidence>